<dbReference type="Gene3D" id="3.40.30.10">
    <property type="entry name" value="Glutaredoxin"/>
    <property type="match status" value="1"/>
</dbReference>
<feature type="disulfide bond" description="Redox-active" evidence="4">
    <location>
        <begin position="79"/>
        <end position="83"/>
    </location>
</feature>
<dbReference type="EMBL" id="PHIG01000032">
    <property type="protein sequence ID" value="PJK29440.1"/>
    <property type="molecule type" value="Genomic_DNA"/>
</dbReference>
<keyword evidence="5" id="KW-0472">Membrane</keyword>
<feature type="binding site" evidence="3">
    <location>
        <position position="79"/>
    </location>
    <ligand>
        <name>Cu cation</name>
        <dbReference type="ChEBI" id="CHEBI:23378"/>
    </ligand>
</feature>
<dbReference type="PANTHER" id="PTHR12151">
    <property type="entry name" value="ELECTRON TRANSPORT PROTIN SCO1/SENC FAMILY MEMBER"/>
    <property type="match status" value="1"/>
</dbReference>
<evidence type="ECO:0000313" key="7">
    <source>
        <dbReference type="Proteomes" id="UP000229498"/>
    </source>
</evidence>
<keyword evidence="3" id="KW-0479">Metal-binding</keyword>
<keyword evidence="7" id="KW-1185">Reference proteome</keyword>
<keyword evidence="5" id="KW-1133">Transmembrane helix</keyword>
<dbReference type="Pfam" id="PF02630">
    <property type="entry name" value="SCO1-SenC"/>
    <property type="match status" value="1"/>
</dbReference>
<evidence type="ECO:0000256" key="4">
    <source>
        <dbReference type="PIRSR" id="PIRSR603782-2"/>
    </source>
</evidence>
<protein>
    <submittedName>
        <fullName evidence="6">SCO family protein</fullName>
    </submittedName>
</protein>
<dbReference type="InterPro" id="IPR036249">
    <property type="entry name" value="Thioredoxin-like_sf"/>
</dbReference>
<evidence type="ECO:0000256" key="1">
    <source>
        <dbReference type="ARBA" id="ARBA00010996"/>
    </source>
</evidence>
<dbReference type="FunFam" id="3.40.30.10:FF:000013">
    <property type="entry name" value="Blast:Protein SCO1 homolog, mitochondrial"/>
    <property type="match status" value="1"/>
</dbReference>
<dbReference type="GO" id="GO:0046872">
    <property type="term" value="F:metal ion binding"/>
    <property type="evidence" value="ECO:0007669"/>
    <property type="project" value="UniProtKB-KW"/>
</dbReference>
<dbReference type="AlphaFoldDB" id="A0A2M9G149"/>
<evidence type="ECO:0000256" key="2">
    <source>
        <dbReference type="ARBA" id="ARBA00023008"/>
    </source>
</evidence>
<reference evidence="6 7" key="1">
    <citation type="submission" date="2017-11" db="EMBL/GenBank/DDBJ databases">
        <title>Draft genome sequence of Rhizobiales bacterium SY3-13.</title>
        <authorList>
            <person name="Sun C."/>
        </authorList>
    </citation>
    <scope>NUCLEOTIDE SEQUENCE [LARGE SCALE GENOMIC DNA]</scope>
    <source>
        <strain evidence="6 7">SY3-13</strain>
    </source>
</reference>
<accession>A0A2M9G149</accession>
<evidence type="ECO:0000313" key="6">
    <source>
        <dbReference type="EMBL" id="PJK29440.1"/>
    </source>
</evidence>
<dbReference type="OrthoDB" id="9790194at2"/>
<dbReference type="RefSeq" id="WP_109793464.1">
    <property type="nucleotide sequence ID" value="NZ_PHIG01000032.1"/>
</dbReference>
<keyword evidence="4" id="KW-1015">Disulfide bond</keyword>
<dbReference type="Proteomes" id="UP000229498">
    <property type="component" value="Unassembled WGS sequence"/>
</dbReference>
<gene>
    <name evidence="6" type="ORF">CVT23_10260</name>
</gene>
<feature type="binding site" evidence="3">
    <location>
        <position position="167"/>
    </location>
    <ligand>
        <name>Cu cation</name>
        <dbReference type="ChEBI" id="CHEBI:23378"/>
    </ligand>
</feature>
<organism evidence="6 7">
    <name type="scientific">Minwuia thermotolerans</name>
    <dbReference type="NCBI Taxonomy" id="2056226"/>
    <lineage>
        <taxon>Bacteria</taxon>
        <taxon>Pseudomonadati</taxon>
        <taxon>Pseudomonadota</taxon>
        <taxon>Alphaproteobacteria</taxon>
        <taxon>Minwuiales</taxon>
        <taxon>Minwuiaceae</taxon>
        <taxon>Minwuia</taxon>
    </lineage>
</organism>
<dbReference type="PANTHER" id="PTHR12151:SF25">
    <property type="entry name" value="LINALOOL DEHYDRATASE_ISOMERASE DOMAIN-CONTAINING PROTEIN"/>
    <property type="match status" value="1"/>
</dbReference>
<proteinExistence type="inferred from homology"/>
<name>A0A2M9G149_9PROT</name>
<evidence type="ECO:0000256" key="5">
    <source>
        <dbReference type="SAM" id="Phobius"/>
    </source>
</evidence>
<keyword evidence="5" id="KW-0812">Transmembrane</keyword>
<sequence>MQRHHIFALIVLVIAAVIGISAIIVWQSRSGERVAGAVNVTKGVEIGGPFTMTDHRGREVTEAMLQGRHALIYFGYTFCPDVCPTELQDMAVALDLAGEAGEKVLPVFVTIDPARDGQQEMAAYVEAFHPRMVGLRGTDEQTAAMARAYRVFYAPVNRDDEYYLMDHSNFIFLMGPDGDNIAIFNGQASPETIAAGIRQAVDG</sequence>
<keyword evidence="2 3" id="KW-0186">Copper</keyword>
<evidence type="ECO:0000256" key="3">
    <source>
        <dbReference type="PIRSR" id="PIRSR603782-1"/>
    </source>
</evidence>
<dbReference type="SUPFAM" id="SSF52833">
    <property type="entry name" value="Thioredoxin-like"/>
    <property type="match status" value="1"/>
</dbReference>
<comment type="caution">
    <text evidence="6">The sequence shown here is derived from an EMBL/GenBank/DDBJ whole genome shotgun (WGS) entry which is preliminary data.</text>
</comment>
<dbReference type="InterPro" id="IPR003782">
    <property type="entry name" value="SCO1/SenC"/>
</dbReference>
<feature type="binding site" evidence="3">
    <location>
        <position position="83"/>
    </location>
    <ligand>
        <name>Cu cation</name>
        <dbReference type="ChEBI" id="CHEBI:23378"/>
    </ligand>
</feature>
<comment type="similarity">
    <text evidence="1">Belongs to the SCO1/2 family.</text>
</comment>
<dbReference type="CDD" id="cd02968">
    <property type="entry name" value="SCO"/>
    <property type="match status" value="1"/>
</dbReference>
<feature type="transmembrane region" description="Helical" evidence="5">
    <location>
        <begin position="6"/>
        <end position="26"/>
    </location>
</feature>